<name>A0AAE0FAU2_9CHLO</name>
<evidence type="ECO:0000313" key="3">
    <source>
        <dbReference type="Proteomes" id="UP001190700"/>
    </source>
</evidence>
<sequence>MRHHRVPGIRMRHHRALISGLDAPSPCPDLGFPMRITDNVRIVQVHTHGVRVLAGELQAQEVSTSTIIGGTSSATMPAIVDAVVQDPYVVVRLASGQTALLVGDATSRLLAPCPAGVSLLRHEVTAVALYADNVSASRFPWASRAAGETSTPWLHRHLGAEVATGSKPVLMLVCFKGGRLHVYQLPSLKLVFACNRANHGRQMLVDEGNNPEPAVA</sequence>
<evidence type="ECO:0000313" key="2">
    <source>
        <dbReference type="EMBL" id="KAK3256253.1"/>
    </source>
</evidence>
<dbReference type="EMBL" id="LGRX02021836">
    <property type="protein sequence ID" value="KAK3256253.1"/>
    <property type="molecule type" value="Genomic_DNA"/>
</dbReference>
<accession>A0AAE0FAU2</accession>
<comment type="caution">
    <text evidence="2">The sequence shown here is derived from an EMBL/GenBank/DDBJ whole genome shotgun (WGS) entry which is preliminary data.</text>
</comment>
<dbReference type="Pfam" id="PF23726">
    <property type="entry name" value="Beta-prop_RSE1_2nd"/>
    <property type="match status" value="1"/>
</dbReference>
<organism evidence="2 3">
    <name type="scientific">Cymbomonas tetramitiformis</name>
    <dbReference type="NCBI Taxonomy" id="36881"/>
    <lineage>
        <taxon>Eukaryota</taxon>
        <taxon>Viridiplantae</taxon>
        <taxon>Chlorophyta</taxon>
        <taxon>Pyramimonadophyceae</taxon>
        <taxon>Pyramimonadales</taxon>
        <taxon>Pyramimonadaceae</taxon>
        <taxon>Cymbomonas</taxon>
    </lineage>
</organism>
<proteinExistence type="predicted"/>
<dbReference type="AlphaFoldDB" id="A0AAE0FAU2"/>
<evidence type="ECO:0000259" key="1">
    <source>
        <dbReference type="Pfam" id="PF23726"/>
    </source>
</evidence>
<feature type="domain" description="RSE1/DDB1/CPSF1 second beta-propeller" evidence="1">
    <location>
        <begin position="38"/>
        <end position="211"/>
    </location>
</feature>
<gene>
    <name evidence="2" type="ORF">CYMTET_34602</name>
</gene>
<dbReference type="Proteomes" id="UP001190700">
    <property type="component" value="Unassembled WGS sequence"/>
</dbReference>
<protein>
    <recommendedName>
        <fullName evidence="1">RSE1/DDB1/CPSF1 second beta-propeller domain-containing protein</fullName>
    </recommendedName>
</protein>
<dbReference type="Gene3D" id="2.130.10.10">
    <property type="entry name" value="YVTN repeat-like/Quinoprotein amine dehydrogenase"/>
    <property type="match status" value="1"/>
</dbReference>
<dbReference type="InterPro" id="IPR015943">
    <property type="entry name" value="WD40/YVTN_repeat-like_dom_sf"/>
</dbReference>
<keyword evidence="3" id="KW-1185">Reference proteome</keyword>
<dbReference type="InterPro" id="IPR058543">
    <property type="entry name" value="Beta-prop_RSE1/DDB1/CPSF1_2nd"/>
</dbReference>
<reference evidence="2 3" key="1">
    <citation type="journal article" date="2015" name="Genome Biol. Evol.">
        <title>Comparative Genomics of a Bacterivorous Green Alga Reveals Evolutionary Causalities and Consequences of Phago-Mixotrophic Mode of Nutrition.</title>
        <authorList>
            <person name="Burns J.A."/>
            <person name="Paasch A."/>
            <person name="Narechania A."/>
            <person name="Kim E."/>
        </authorList>
    </citation>
    <scope>NUCLEOTIDE SEQUENCE [LARGE SCALE GENOMIC DNA]</scope>
    <source>
        <strain evidence="2 3">PLY_AMNH</strain>
    </source>
</reference>
<feature type="non-terminal residue" evidence="2">
    <location>
        <position position="216"/>
    </location>
</feature>